<dbReference type="SUPFAM" id="SSF52821">
    <property type="entry name" value="Rhodanese/Cell cycle control phosphatase"/>
    <property type="match status" value="1"/>
</dbReference>
<name>A0ABT4I4A5_9ACTO</name>
<dbReference type="InterPro" id="IPR052367">
    <property type="entry name" value="Thiosulfate_ST/Rhodanese-like"/>
</dbReference>
<dbReference type="CDD" id="cd00158">
    <property type="entry name" value="RHOD"/>
    <property type="match status" value="1"/>
</dbReference>
<evidence type="ECO:0000259" key="3">
    <source>
        <dbReference type="PROSITE" id="PS50206"/>
    </source>
</evidence>
<keyword evidence="5" id="KW-1185">Reference proteome</keyword>
<dbReference type="Gene3D" id="3.40.250.10">
    <property type="entry name" value="Rhodanese-like domain"/>
    <property type="match status" value="1"/>
</dbReference>
<dbReference type="PANTHER" id="PTHR45431:SF3">
    <property type="entry name" value="RHODANESE-LIKE DOMAIN-CONTAINING PROTEIN 15, CHLOROPLASTIC"/>
    <property type="match status" value="1"/>
</dbReference>
<protein>
    <submittedName>
        <fullName evidence="4">Rhodanese-like domain-containing protein</fullName>
    </submittedName>
</protein>
<comment type="caution">
    <text evidence="4">The sequence shown here is derived from an EMBL/GenBank/DDBJ whole genome shotgun (WGS) entry which is preliminary data.</text>
</comment>
<dbReference type="Pfam" id="PF00581">
    <property type="entry name" value="Rhodanese"/>
    <property type="match status" value="1"/>
</dbReference>
<dbReference type="InterPro" id="IPR001763">
    <property type="entry name" value="Rhodanese-like_dom"/>
</dbReference>
<proteinExistence type="predicted"/>
<dbReference type="RefSeq" id="WP_052374435.1">
    <property type="nucleotide sequence ID" value="NZ_CAJPNG010000149.1"/>
</dbReference>
<sequence length="144" mass="14538">MSRPSRPPRPIRALPVLAACALALAACSGPSPQAGATAGPARASQAGDGSTESAAAPVTIDVRTPREYQQGHLRGAVNMDASSGSFAEQIGGLDPNAPYRVYCRSGNRSARAVATMRDAGFTNVTDLGGIEDAAAGTGLEVVTD</sequence>
<evidence type="ECO:0000313" key="4">
    <source>
        <dbReference type="EMBL" id="MCZ0856582.1"/>
    </source>
</evidence>
<dbReference type="PANTHER" id="PTHR45431">
    <property type="entry name" value="RHODANESE-LIKE DOMAIN-CONTAINING PROTEIN 15, CHLOROPLASTIC"/>
    <property type="match status" value="1"/>
</dbReference>
<evidence type="ECO:0000256" key="1">
    <source>
        <dbReference type="SAM" id="MobiDB-lite"/>
    </source>
</evidence>
<dbReference type="SMART" id="SM00450">
    <property type="entry name" value="RHOD"/>
    <property type="match status" value="1"/>
</dbReference>
<dbReference type="InterPro" id="IPR036873">
    <property type="entry name" value="Rhodanese-like_dom_sf"/>
</dbReference>
<organism evidence="4 5">
    <name type="scientific">Actinomyces israelii</name>
    <dbReference type="NCBI Taxonomy" id="1659"/>
    <lineage>
        <taxon>Bacteria</taxon>
        <taxon>Bacillati</taxon>
        <taxon>Actinomycetota</taxon>
        <taxon>Actinomycetes</taxon>
        <taxon>Actinomycetales</taxon>
        <taxon>Actinomycetaceae</taxon>
        <taxon>Actinomyces</taxon>
    </lineage>
</organism>
<accession>A0ABT4I4A5</accession>
<dbReference type="PROSITE" id="PS50206">
    <property type="entry name" value="RHODANESE_3"/>
    <property type="match status" value="1"/>
</dbReference>
<reference evidence="4" key="1">
    <citation type="submission" date="2022-10" db="EMBL/GenBank/DDBJ databases">
        <title>Genome sequence of Actinomyces israelii ATCC 10048.</title>
        <authorList>
            <person name="Watt R.M."/>
            <person name="Tong W.M."/>
        </authorList>
    </citation>
    <scope>NUCLEOTIDE SEQUENCE</scope>
    <source>
        <strain evidence="4">ATCC 10048</strain>
    </source>
</reference>
<gene>
    <name evidence="4" type="ORF">OHJ16_00770</name>
</gene>
<feature type="signal peptide" evidence="2">
    <location>
        <begin position="1"/>
        <end position="25"/>
    </location>
</feature>
<keyword evidence="2" id="KW-0732">Signal</keyword>
<evidence type="ECO:0000313" key="5">
    <source>
        <dbReference type="Proteomes" id="UP001072034"/>
    </source>
</evidence>
<feature type="chain" id="PRO_5046586264" evidence="2">
    <location>
        <begin position="26"/>
        <end position="144"/>
    </location>
</feature>
<feature type="domain" description="Rhodanese" evidence="3">
    <location>
        <begin position="53"/>
        <end position="141"/>
    </location>
</feature>
<dbReference type="EMBL" id="JAPTMY010000001">
    <property type="protein sequence ID" value="MCZ0856582.1"/>
    <property type="molecule type" value="Genomic_DNA"/>
</dbReference>
<dbReference type="PROSITE" id="PS51257">
    <property type="entry name" value="PROKAR_LIPOPROTEIN"/>
    <property type="match status" value="1"/>
</dbReference>
<evidence type="ECO:0000256" key="2">
    <source>
        <dbReference type="SAM" id="SignalP"/>
    </source>
</evidence>
<dbReference type="Proteomes" id="UP001072034">
    <property type="component" value="Unassembled WGS sequence"/>
</dbReference>
<feature type="region of interest" description="Disordered" evidence="1">
    <location>
        <begin position="31"/>
        <end position="64"/>
    </location>
</feature>